<proteinExistence type="predicted"/>
<dbReference type="GO" id="GO:0010181">
    <property type="term" value="F:FMN binding"/>
    <property type="evidence" value="ECO:0007669"/>
    <property type="project" value="InterPro"/>
</dbReference>
<dbReference type="STRING" id="5627.A0A1C7MBZ5"/>
<sequence length="235" mass="26169">MRPNLFSPIKVGDITLSHRVALAPLTRCRADAAHTPTEAAVKYYDQRAREPGTLLITEATFIAAKAGGQKRVPGIWSDEQVSAWKKVTDAVHRHGSHIFLQLWAVGRHAFVEDALAEDLSFEYVSSSPYPWPSPSDPQRTPRALTVLEIHEYVELFATAARNAVHRAGFDGVEVHGANGYLIQQFLNDVSNFRQDGYGGSIEARCRFALEVMEAVVNAVGEKKTAIRLSPFERWR</sequence>
<dbReference type="GO" id="GO:0016491">
    <property type="term" value="F:oxidoreductase activity"/>
    <property type="evidence" value="ECO:0007669"/>
    <property type="project" value="InterPro"/>
</dbReference>
<dbReference type="Gene3D" id="3.20.20.70">
    <property type="entry name" value="Aldolase class I"/>
    <property type="match status" value="1"/>
</dbReference>
<organism evidence="2 3">
    <name type="scientific">Grifola frondosa</name>
    <name type="common">Maitake</name>
    <name type="synonym">Polyporus frondosus</name>
    <dbReference type="NCBI Taxonomy" id="5627"/>
    <lineage>
        <taxon>Eukaryota</taxon>
        <taxon>Fungi</taxon>
        <taxon>Dikarya</taxon>
        <taxon>Basidiomycota</taxon>
        <taxon>Agaricomycotina</taxon>
        <taxon>Agaricomycetes</taxon>
        <taxon>Polyporales</taxon>
        <taxon>Grifolaceae</taxon>
        <taxon>Grifola</taxon>
    </lineage>
</organism>
<dbReference type="InterPro" id="IPR013785">
    <property type="entry name" value="Aldolase_TIM"/>
</dbReference>
<dbReference type="OMA" id="YEGTLMC"/>
<evidence type="ECO:0000313" key="2">
    <source>
        <dbReference type="EMBL" id="OBZ74410.1"/>
    </source>
</evidence>
<dbReference type="OrthoDB" id="276546at2759"/>
<protein>
    <submittedName>
        <fullName evidence="2">Chanoclavine-I aldehyde reductase</fullName>
    </submittedName>
</protein>
<dbReference type="EMBL" id="LUGG01000005">
    <property type="protein sequence ID" value="OBZ74410.1"/>
    <property type="molecule type" value="Genomic_DNA"/>
</dbReference>
<evidence type="ECO:0000259" key="1">
    <source>
        <dbReference type="Pfam" id="PF00724"/>
    </source>
</evidence>
<dbReference type="InterPro" id="IPR045247">
    <property type="entry name" value="Oye-like"/>
</dbReference>
<dbReference type="SUPFAM" id="SSF51395">
    <property type="entry name" value="FMN-linked oxidoreductases"/>
    <property type="match status" value="1"/>
</dbReference>
<name>A0A1C7MBZ5_GRIFR</name>
<dbReference type="Pfam" id="PF00724">
    <property type="entry name" value="Oxidored_FMN"/>
    <property type="match status" value="1"/>
</dbReference>
<dbReference type="InterPro" id="IPR001155">
    <property type="entry name" value="OxRdtase_FMN_N"/>
</dbReference>
<dbReference type="AlphaFoldDB" id="A0A1C7MBZ5"/>
<reference evidence="2 3" key="1">
    <citation type="submission" date="2016-03" db="EMBL/GenBank/DDBJ databases">
        <title>Whole genome sequencing of Grifola frondosa 9006-11.</title>
        <authorList>
            <person name="Min B."/>
            <person name="Park H."/>
            <person name="Kim J.-G."/>
            <person name="Cho H."/>
            <person name="Oh Y.-L."/>
            <person name="Kong W.-S."/>
            <person name="Choi I.-G."/>
        </authorList>
    </citation>
    <scope>NUCLEOTIDE SEQUENCE [LARGE SCALE GENOMIC DNA]</scope>
    <source>
        <strain evidence="2 3">9006-11</strain>
    </source>
</reference>
<keyword evidence="3" id="KW-1185">Reference proteome</keyword>
<feature type="domain" description="NADH:flavin oxidoreductase/NADH oxidase N-terminal" evidence="1">
    <location>
        <begin position="4"/>
        <end position="234"/>
    </location>
</feature>
<evidence type="ECO:0000313" key="3">
    <source>
        <dbReference type="Proteomes" id="UP000092993"/>
    </source>
</evidence>
<dbReference type="PANTHER" id="PTHR22893:SF91">
    <property type="entry name" value="NADPH DEHYDROGENASE 2-RELATED"/>
    <property type="match status" value="1"/>
</dbReference>
<dbReference type="PANTHER" id="PTHR22893">
    <property type="entry name" value="NADH OXIDOREDUCTASE-RELATED"/>
    <property type="match status" value="1"/>
</dbReference>
<accession>A0A1C7MBZ5</accession>
<comment type="caution">
    <text evidence="2">The sequence shown here is derived from an EMBL/GenBank/DDBJ whole genome shotgun (WGS) entry which is preliminary data.</text>
</comment>
<dbReference type="Proteomes" id="UP000092993">
    <property type="component" value="Unassembled WGS sequence"/>
</dbReference>
<gene>
    <name evidence="2" type="primary">fgaOx3</name>
    <name evidence="2" type="ORF">A0H81_05729</name>
</gene>